<proteinExistence type="predicted"/>
<feature type="compositionally biased region" description="Basic residues" evidence="1">
    <location>
        <begin position="153"/>
        <end position="164"/>
    </location>
</feature>
<dbReference type="GeneID" id="116206972"/>
<evidence type="ECO:0000313" key="5">
    <source>
        <dbReference type="Proteomes" id="UP000197138"/>
    </source>
</evidence>
<dbReference type="Gene3D" id="3.90.228.10">
    <property type="match status" value="1"/>
</dbReference>
<feature type="region of interest" description="Disordered" evidence="1">
    <location>
        <begin position="135"/>
        <end position="170"/>
    </location>
</feature>
<evidence type="ECO:0000259" key="2">
    <source>
        <dbReference type="PROSITE" id="PS00028"/>
    </source>
</evidence>
<evidence type="ECO:0000256" key="1">
    <source>
        <dbReference type="SAM" id="MobiDB-lite"/>
    </source>
</evidence>
<accession>A0A218WYB4</accession>
<dbReference type="PANTHER" id="PTHR31681:SF39">
    <property type="entry name" value="OS01G0785900 PROTEIN"/>
    <property type="match status" value="1"/>
</dbReference>
<evidence type="ECO:0000313" key="3">
    <source>
        <dbReference type="EMBL" id="OWM77633.1"/>
    </source>
</evidence>
<dbReference type="OrthoDB" id="9514740at2759"/>
<comment type="caution">
    <text evidence="3">The sequence shown here is derived from an EMBL/GenBank/DDBJ whole genome shotgun (WGS) entry which is preliminary data.</text>
</comment>
<gene>
    <name evidence="3" type="ORF">CDL15_Pgr017033</name>
    <name evidence="4" type="ORF">CRG98_006661</name>
</gene>
<dbReference type="STRING" id="22663.A0A218WYB4"/>
<organism evidence="3 5">
    <name type="scientific">Punica granatum</name>
    <name type="common">Pomegranate</name>
    <dbReference type="NCBI Taxonomy" id="22663"/>
    <lineage>
        <taxon>Eukaryota</taxon>
        <taxon>Viridiplantae</taxon>
        <taxon>Streptophyta</taxon>
        <taxon>Embryophyta</taxon>
        <taxon>Tracheophyta</taxon>
        <taxon>Spermatophyta</taxon>
        <taxon>Magnoliopsida</taxon>
        <taxon>eudicotyledons</taxon>
        <taxon>Gunneridae</taxon>
        <taxon>Pentapetalae</taxon>
        <taxon>rosids</taxon>
        <taxon>malvids</taxon>
        <taxon>Myrtales</taxon>
        <taxon>Lythraceae</taxon>
        <taxon>Punica</taxon>
    </lineage>
</organism>
<name>A0A218WYB4_PUNGR</name>
<reference evidence="4 6" key="3">
    <citation type="submission" date="2017-11" db="EMBL/GenBank/DDBJ databases">
        <title>De-novo sequencing of pomegranate (Punica granatum L.) genome.</title>
        <authorList>
            <person name="Akparov Z."/>
            <person name="Amiraslanov A."/>
            <person name="Hajiyeva S."/>
            <person name="Abbasov M."/>
            <person name="Kaur K."/>
            <person name="Hamwieh A."/>
            <person name="Solovyev V."/>
            <person name="Salamov A."/>
            <person name="Braich B."/>
            <person name="Kosarev P."/>
            <person name="Mahmoud A."/>
            <person name="Hajiyev E."/>
            <person name="Babayeva S."/>
            <person name="Izzatullayeva V."/>
            <person name="Mammadov A."/>
            <person name="Mammadov A."/>
            <person name="Sharifova S."/>
            <person name="Ojaghi J."/>
            <person name="Eynullazada K."/>
            <person name="Bayramov B."/>
            <person name="Abdulazimova A."/>
            <person name="Shahmuradov I."/>
        </authorList>
    </citation>
    <scope>NUCLEOTIDE SEQUENCE [LARGE SCALE GENOMIC DNA]</scope>
    <source>
        <strain evidence="4">AG2017</strain>
        <strain evidence="6">cv. AG2017</strain>
        <tissue evidence="4">Leaf</tissue>
    </source>
</reference>
<evidence type="ECO:0000313" key="4">
    <source>
        <dbReference type="EMBL" id="PKI72961.1"/>
    </source>
</evidence>
<dbReference type="EMBL" id="PGOL01000304">
    <property type="protein sequence ID" value="PKI72961.1"/>
    <property type="molecule type" value="Genomic_DNA"/>
</dbReference>
<sequence>MRAAIWFALRRSFHCSTDPAEVSGPAKHQRTTKSKARLRSCGCSRSISTLRDVVQGSSRRHSGRPQSCSPRSIASSEFMNTITHEVVFKDSKCEIKILSINNGGGKVRTGSLGSGSGFVGSLTPGTPGPRGLHIVPGSGYDHPRKQTVGTPTRKGRRGASRKTKERPGVRSESVVGNSLVLTCQKCGEEFKKLDAVESHHLSQHAVTALIEGDSSRKIVEIICQASWLKSDTRTGHIDRVLKVHNMQRTPARFEEYREMVKIRASKLSKKHPRCLADGNELLRFYGTVLACSLGSKSSGLCGSENCGVCRILRRGFPSKKELNDSIGIFTASTSGRAIESICLRKEDQSLRKALVVCRVIAGRVHRPLENFQEAAINPSGFDSVAGKVGCFSNIEELYVLNPKALLPCFVVICKP</sequence>
<dbReference type="FunFam" id="3.90.228.10:FF:000015">
    <property type="entry name" value="C2H2-like zinc finger protein"/>
    <property type="match status" value="1"/>
</dbReference>
<reference evidence="5" key="1">
    <citation type="journal article" date="2017" name="Plant J.">
        <title>The pomegranate (Punica granatum L.) genome and the genomics of punicalagin biosynthesis.</title>
        <authorList>
            <person name="Qin G."/>
            <person name="Xu C."/>
            <person name="Ming R."/>
            <person name="Tang H."/>
            <person name="Guyot R."/>
            <person name="Kramer E.M."/>
            <person name="Hu Y."/>
            <person name="Yi X."/>
            <person name="Qi Y."/>
            <person name="Xu X."/>
            <person name="Gao Z."/>
            <person name="Pan H."/>
            <person name="Jian J."/>
            <person name="Tian Y."/>
            <person name="Yue Z."/>
            <person name="Xu Y."/>
        </authorList>
    </citation>
    <scope>NUCLEOTIDE SEQUENCE [LARGE SCALE GENOMIC DNA]</scope>
    <source>
        <strain evidence="5">cv. Dabenzi</strain>
    </source>
</reference>
<feature type="domain" description="C2H2-type" evidence="2">
    <location>
        <begin position="183"/>
        <end position="204"/>
    </location>
</feature>
<evidence type="ECO:0000313" key="6">
    <source>
        <dbReference type="Proteomes" id="UP000233551"/>
    </source>
</evidence>
<dbReference type="AlphaFoldDB" id="A0A218WYB4"/>
<dbReference type="PANTHER" id="PTHR31681">
    <property type="entry name" value="C2H2-LIKE ZINC FINGER PROTEIN"/>
    <property type="match status" value="1"/>
</dbReference>
<dbReference type="SUPFAM" id="SSF56399">
    <property type="entry name" value="ADP-ribosylation"/>
    <property type="match status" value="1"/>
</dbReference>
<dbReference type="PROSITE" id="PS00028">
    <property type="entry name" value="ZINC_FINGER_C2H2_1"/>
    <property type="match status" value="1"/>
</dbReference>
<reference evidence="3" key="2">
    <citation type="submission" date="2017-06" db="EMBL/GenBank/DDBJ databases">
        <title>The pomegranate genome and the genomics of punicalagin biosynthesis.</title>
        <authorList>
            <person name="Xu C."/>
        </authorList>
    </citation>
    <scope>NUCLEOTIDE SEQUENCE [LARGE SCALE GENOMIC DNA]</scope>
    <source>
        <tissue evidence="3">Fresh leaf</tissue>
    </source>
</reference>
<feature type="region of interest" description="Disordered" evidence="1">
    <location>
        <begin position="53"/>
        <end position="72"/>
    </location>
</feature>
<dbReference type="EMBL" id="MTKT01002534">
    <property type="protein sequence ID" value="OWM77633.1"/>
    <property type="molecule type" value="Genomic_DNA"/>
</dbReference>
<keyword evidence="6" id="KW-1185">Reference proteome</keyword>
<dbReference type="Proteomes" id="UP000197138">
    <property type="component" value="Unassembled WGS sequence"/>
</dbReference>
<dbReference type="Proteomes" id="UP000233551">
    <property type="component" value="Unassembled WGS sequence"/>
</dbReference>
<dbReference type="InterPro" id="IPR013087">
    <property type="entry name" value="Znf_C2H2_type"/>
</dbReference>
<protein>
    <recommendedName>
        <fullName evidence="2">C2H2-type domain-containing protein</fullName>
    </recommendedName>
</protein>